<evidence type="ECO:0000256" key="3">
    <source>
        <dbReference type="ARBA" id="ARBA00022475"/>
    </source>
</evidence>
<dbReference type="PANTHER" id="PTHR48052">
    <property type="entry name" value="UNNAMED PRODUCT"/>
    <property type="match status" value="1"/>
</dbReference>
<dbReference type="InterPro" id="IPR003591">
    <property type="entry name" value="Leu-rich_rpt_typical-subtyp"/>
</dbReference>
<dbReference type="Gene3D" id="3.80.10.10">
    <property type="entry name" value="Ribonuclease Inhibitor"/>
    <property type="match status" value="3"/>
</dbReference>
<keyword evidence="7" id="KW-0677">Repeat</keyword>
<protein>
    <submittedName>
        <fullName evidence="14">Receptor-like protein 33 isoform X2</fullName>
    </submittedName>
</protein>
<evidence type="ECO:0000256" key="7">
    <source>
        <dbReference type="ARBA" id="ARBA00022737"/>
    </source>
</evidence>
<dbReference type="InterPro" id="IPR001611">
    <property type="entry name" value="Leu-rich_rpt"/>
</dbReference>
<evidence type="ECO:0000256" key="1">
    <source>
        <dbReference type="ARBA" id="ARBA00004251"/>
    </source>
</evidence>
<keyword evidence="4" id="KW-0433">Leucine-rich repeat</keyword>
<comment type="similarity">
    <text evidence="2">Belongs to the RLP family.</text>
</comment>
<dbReference type="Pfam" id="PF00560">
    <property type="entry name" value="LRR_1"/>
    <property type="match status" value="9"/>
</dbReference>
<dbReference type="InterPro" id="IPR032675">
    <property type="entry name" value="LRR_dom_sf"/>
</dbReference>
<dbReference type="Proteomes" id="UP001652600">
    <property type="component" value="Chromosome 11"/>
</dbReference>
<evidence type="ECO:0000256" key="9">
    <source>
        <dbReference type="ARBA" id="ARBA00023136"/>
    </source>
</evidence>
<name>A0ABM3LDF1_CUCME</name>
<dbReference type="SUPFAM" id="SSF52047">
    <property type="entry name" value="RNI-like"/>
    <property type="match status" value="1"/>
</dbReference>
<accession>A0ABM3LDF1</accession>
<keyword evidence="13" id="KW-1185">Reference proteome</keyword>
<keyword evidence="6" id="KW-0732">Signal</keyword>
<keyword evidence="3" id="KW-1003">Cell membrane</keyword>
<dbReference type="PRINTS" id="PR00019">
    <property type="entry name" value="LEURICHRPT"/>
</dbReference>
<keyword evidence="11" id="KW-0325">Glycoprotein</keyword>
<organism evidence="13 14">
    <name type="scientific">Cucumis melo</name>
    <name type="common">Muskmelon</name>
    <dbReference type="NCBI Taxonomy" id="3656"/>
    <lineage>
        <taxon>Eukaryota</taxon>
        <taxon>Viridiplantae</taxon>
        <taxon>Streptophyta</taxon>
        <taxon>Embryophyta</taxon>
        <taxon>Tracheophyta</taxon>
        <taxon>Spermatophyta</taxon>
        <taxon>Magnoliopsida</taxon>
        <taxon>eudicotyledons</taxon>
        <taxon>Gunneridae</taxon>
        <taxon>Pentapetalae</taxon>
        <taxon>rosids</taxon>
        <taxon>fabids</taxon>
        <taxon>Cucurbitales</taxon>
        <taxon>Cucurbitaceae</taxon>
        <taxon>Benincaseae</taxon>
        <taxon>Cucumis</taxon>
    </lineage>
</organism>
<keyword evidence="5 12" id="KW-0812">Transmembrane</keyword>
<evidence type="ECO:0000256" key="6">
    <source>
        <dbReference type="ARBA" id="ARBA00022729"/>
    </source>
</evidence>
<comment type="subcellular location">
    <subcellularLocation>
        <location evidence="1">Cell membrane</location>
        <topology evidence="1">Single-pass type I membrane protein</topology>
    </subcellularLocation>
</comment>
<evidence type="ECO:0000256" key="5">
    <source>
        <dbReference type="ARBA" id="ARBA00022692"/>
    </source>
</evidence>
<evidence type="ECO:0000313" key="14">
    <source>
        <dbReference type="RefSeq" id="XP_050948065.1"/>
    </source>
</evidence>
<sequence length="728" mass="80496">MLTNLRVLDLSYSFFQGQVPMQMSYLSNLVSLNLSHNYDDLSFSNVVINRLVHNLTNLKDFKLASTDLSHVTPTSFINLSLSLRSLDLSYSSLSGNFPNHIFSLPNLHLLNLQDNLELNGHLPMSNWSKSLQILDLHRTSFSGGIPNSISEAKVLSYLDLSGCNFNGEISDFETHSNPLITGQLVPNCVFNNITQQTWSSNSFTNVCTNTPLRNLIHVDLSHNSFTGIELLLTMPKLETVLLDSNLFNNLPVPMLLPSTMTVFSVSNNNISGSVHPSICQASNLSFLDLSNNSLSGELPSCLSNMTNLHTLILKSNNNFSGVIPIPPSIVNYIASENQFVGKIPHSICLALDGLHILSLSNNRMSGGTIPSCLTNITSLSVLDLKGNNFIGTIPKLFPTRCQLTSLDLNDNQIEGELPHSLLNCKKLEVLDLGNNNITGYFPHWLKAALNLQVLILRSNGFYGHINNSFTKDSFSNLQIIDLSRNYFSGPWPSKFFNNMRAIQKVENQKSNSFVEDVFYRNSIVISLKGLEQNLGRNLFIWKTIDLSSNDFNGEIPKEIGTLRSLVGLNLSHNKLSGGIPTSLGNLSNLEWLDLSSNELFGSIPPQLVSLTFLSCLNLSQNQLSGPIPKGKQFDTFENSSYFGNIGLCGSPLPKCDADQSDHKSQLLQKEQEEDDSSEKGIWVKAVFTGYGCGIVFGIFIGYVVFKCGRPMWIVAKVEGKRAQKDPNI</sequence>
<evidence type="ECO:0000256" key="12">
    <source>
        <dbReference type="SAM" id="Phobius"/>
    </source>
</evidence>
<feature type="transmembrane region" description="Helical" evidence="12">
    <location>
        <begin position="681"/>
        <end position="705"/>
    </location>
</feature>
<dbReference type="Pfam" id="PF13855">
    <property type="entry name" value="LRR_8"/>
    <property type="match status" value="1"/>
</dbReference>
<evidence type="ECO:0000256" key="8">
    <source>
        <dbReference type="ARBA" id="ARBA00022989"/>
    </source>
</evidence>
<evidence type="ECO:0000256" key="11">
    <source>
        <dbReference type="ARBA" id="ARBA00023180"/>
    </source>
</evidence>
<evidence type="ECO:0000256" key="4">
    <source>
        <dbReference type="ARBA" id="ARBA00022614"/>
    </source>
</evidence>
<dbReference type="PANTHER" id="PTHR48052:SF85">
    <property type="entry name" value="LEUCINE-RICH REPEAT-CONTAINING N-TERMINAL PLANT-TYPE DOMAIN-CONTAINING PROTEIN"/>
    <property type="match status" value="1"/>
</dbReference>
<dbReference type="SUPFAM" id="SSF52058">
    <property type="entry name" value="L domain-like"/>
    <property type="match status" value="2"/>
</dbReference>
<dbReference type="GeneID" id="103498977"/>
<gene>
    <name evidence="14" type="primary">LOC103498977</name>
</gene>
<keyword evidence="10" id="KW-0675">Receptor</keyword>
<proteinExistence type="inferred from homology"/>
<reference evidence="14" key="1">
    <citation type="submission" date="2025-08" db="UniProtKB">
        <authorList>
            <consortium name="RefSeq"/>
        </authorList>
    </citation>
    <scope>IDENTIFICATION</scope>
    <source>
        <tissue evidence="14">Stem</tissue>
    </source>
</reference>
<evidence type="ECO:0000256" key="2">
    <source>
        <dbReference type="ARBA" id="ARBA00009592"/>
    </source>
</evidence>
<keyword evidence="8 12" id="KW-1133">Transmembrane helix</keyword>
<evidence type="ECO:0000256" key="10">
    <source>
        <dbReference type="ARBA" id="ARBA00023170"/>
    </source>
</evidence>
<dbReference type="SMART" id="SM00369">
    <property type="entry name" value="LRR_TYP"/>
    <property type="match status" value="6"/>
</dbReference>
<evidence type="ECO:0000313" key="13">
    <source>
        <dbReference type="Proteomes" id="UP001652600"/>
    </source>
</evidence>
<keyword evidence="9 12" id="KW-0472">Membrane</keyword>
<dbReference type="RefSeq" id="XP_050948065.1">
    <property type="nucleotide sequence ID" value="XM_051092108.1"/>
</dbReference>